<dbReference type="Gene3D" id="3.30.540.10">
    <property type="entry name" value="Fructose-1,6-Bisphosphatase, subunit A, domain 1"/>
    <property type="match status" value="1"/>
</dbReference>
<keyword evidence="6" id="KW-0479">Metal-binding</keyword>
<keyword evidence="4 7" id="KW-1133">Transmembrane helix</keyword>
<dbReference type="Gene3D" id="3.40.190.80">
    <property type="match status" value="1"/>
</dbReference>
<feature type="transmembrane region" description="Helical" evidence="7">
    <location>
        <begin position="444"/>
        <end position="465"/>
    </location>
</feature>
<dbReference type="STRING" id="357750.A0A2S6C9X0"/>
<feature type="transmembrane region" description="Helical" evidence="7">
    <location>
        <begin position="298"/>
        <end position="316"/>
    </location>
</feature>
<feature type="transmembrane region" description="Helical" evidence="7">
    <location>
        <begin position="211"/>
        <end position="232"/>
    </location>
</feature>
<evidence type="ECO:0000256" key="4">
    <source>
        <dbReference type="ARBA" id="ARBA00022989"/>
    </source>
</evidence>
<dbReference type="InterPro" id="IPR036259">
    <property type="entry name" value="MFS_trans_sf"/>
</dbReference>
<comment type="caution">
    <text evidence="9">The sequence shown here is derived from an EMBL/GenBank/DDBJ whole genome shotgun (WGS) entry which is preliminary data.</text>
</comment>
<feature type="transmembrane region" description="Helical" evidence="7">
    <location>
        <begin position="184"/>
        <end position="205"/>
    </location>
</feature>
<dbReference type="Pfam" id="PF07690">
    <property type="entry name" value="MFS_1"/>
    <property type="match status" value="1"/>
</dbReference>
<feature type="transmembrane region" description="Helical" evidence="7">
    <location>
        <begin position="95"/>
        <end position="113"/>
    </location>
</feature>
<keyword evidence="10" id="KW-1185">Reference proteome</keyword>
<accession>A0A2S6C9X0</accession>
<dbReference type="GO" id="GO:0022857">
    <property type="term" value="F:transmembrane transporter activity"/>
    <property type="evidence" value="ECO:0007669"/>
    <property type="project" value="InterPro"/>
</dbReference>
<dbReference type="GO" id="GO:0046872">
    <property type="term" value="F:metal ion binding"/>
    <property type="evidence" value="ECO:0007669"/>
    <property type="project" value="UniProtKB-KW"/>
</dbReference>
<comment type="subcellular location">
    <subcellularLocation>
        <location evidence="1">Membrane</location>
        <topology evidence="1">Multi-pass membrane protein</topology>
    </subcellularLocation>
</comment>
<gene>
    <name evidence="9" type="ORF">CBER1_03929</name>
</gene>
<dbReference type="InterPro" id="IPR011701">
    <property type="entry name" value="MFS"/>
</dbReference>
<feature type="transmembrane region" description="Helical" evidence="7">
    <location>
        <begin position="336"/>
        <end position="358"/>
    </location>
</feature>
<reference evidence="10" key="1">
    <citation type="journal article" date="2017" name="bioRxiv">
        <title>Conservation of a gene cluster reveals novel cercosporin biosynthetic mechanisms and extends production to the genus Colletotrichum.</title>
        <authorList>
            <person name="de Jonge R."/>
            <person name="Ebert M.K."/>
            <person name="Huitt-Roehl C.R."/>
            <person name="Pal P."/>
            <person name="Suttle J.C."/>
            <person name="Spanner R.E."/>
            <person name="Neubauer J.D."/>
            <person name="Jurick W.M.II."/>
            <person name="Stott K.A."/>
            <person name="Secor G.A."/>
            <person name="Thomma B.P.H.J."/>
            <person name="Van de Peer Y."/>
            <person name="Townsend C.A."/>
            <person name="Bolton M.D."/>
        </authorList>
    </citation>
    <scope>NUCLEOTIDE SEQUENCE [LARGE SCALE GENOMIC DNA]</scope>
    <source>
        <strain evidence="10">CBS538.71</strain>
    </source>
</reference>
<dbReference type="InterPro" id="IPR020846">
    <property type="entry name" value="MFS_dom"/>
</dbReference>
<keyword evidence="3 7" id="KW-0812">Transmembrane</keyword>
<organism evidence="9 10">
    <name type="scientific">Cercospora berteroae</name>
    <dbReference type="NCBI Taxonomy" id="357750"/>
    <lineage>
        <taxon>Eukaryota</taxon>
        <taxon>Fungi</taxon>
        <taxon>Dikarya</taxon>
        <taxon>Ascomycota</taxon>
        <taxon>Pezizomycotina</taxon>
        <taxon>Dothideomycetes</taxon>
        <taxon>Dothideomycetidae</taxon>
        <taxon>Mycosphaerellales</taxon>
        <taxon>Mycosphaerellaceae</taxon>
        <taxon>Cercospora</taxon>
    </lineage>
</organism>
<feature type="domain" description="Major facilitator superfamily (MFS) profile" evidence="8">
    <location>
        <begin position="59"/>
        <end position="496"/>
    </location>
</feature>
<feature type="binding site" evidence="6">
    <location>
        <position position="798"/>
    </location>
    <ligand>
        <name>Mg(2+)</name>
        <dbReference type="ChEBI" id="CHEBI:18420"/>
        <label>1</label>
        <note>catalytic</note>
    </ligand>
</feature>
<evidence type="ECO:0000256" key="1">
    <source>
        <dbReference type="ARBA" id="ARBA00004141"/>
    </source>
</evidence>
<evidence type="ECO:0000256" key="3">
    <source>
        <dbReference type="ARBA" id="ARBA00022692"/>
    </source>
</evidence>
<dbReference type="Gene3D" id="1.20.1250.20">
    <property type="entry name" value="MFS general substrate transporter like domains"/>
    <property type="match status" value="1"/>
</dbReference>
<keyword evidence="6" id="KW-0460">Magnesium</keyword>
<feature type="transmembrane region" description="Helical" evidence="7">
    <location>
        <begin position="153"/>
        <end position="172"/>
    </location>
</feature>
<evidence type="ECO:0000256" key="5">
    <source>
        <dbReference type="ARBA" id="ARBA00023136"/>
    </source>
</evidence>
<dbReference type="SUPFAM" id="SSF103473">
    <property type="entry name" value="MFS general substrate transporter"/>
    <property type="match status" value="1"/>
</dbReference>
<keyword evidence="5 7" id="KW-0472">Membrane</keyword>
<dbReference type="InterPro" id="IPR000760">
    <property type="entry name" value="Inositol_monophosphatase-like"/>
</dbReference>
<dbReference type="PANTHER" id="PTHR23502">
    <property type="entry name" value="MAJOR FACILITATOR SUPERFAMILY"/>
    <property type="match status" value="1"/>
</dbReference>
<proteinExistence type="inferred from homology"/>
<dbReference type="AlphaFoldDB" id="A0A2S6C9X0"/>
<dbReference type="GO" id="GO:0005886">
    <property type="term" value="C:plasma membrane"/>
    <property type="evidence" value="ECO:0007669"/>
    <property type="project" value="TreeGrafter"/>
</dbReference>
<feature type="transmembrane region" description="Helical" evidence="7">
    <location>
        <begin position="471"/>
        <end position="492"/>
    </location>
</feature>
<feature type="transmembrane region" description="Helical" evidence="7">
    <location>
        <begin position="58"/>
        <end position="75"/>
    </location>
</feature>
<dbReference type="OrthoDB" id="2585655at2759"/>
<feature type="transmembrane region" description="Helical" evidence="7">
    <location>
        <begin position="125"/>
        <end position="141"/>
    </location>
</feature>
<name>A0A2S6C9X0_9PEZI</name>
<sequence>MVDDKSEKKSSIVEGPDTEAGLVSSEVLVDKNGFILFPVPVQGDALDPLNWSSFQKHTILGIVMALYFMFTYITTTTVPAFPELQEQFDATLEQINWTVAIPALGLAIGPLIWSSPADIVGRRPIMIIGTIMAIAATIGAAEANDYSGYMAARFFQGLGCSPAASVGLAIINDMFFEYERGQKVGLWVLALDLGLLLGPLIGGFIDLVSSTWIQWLTAILLGVILVAEVAFMPETLYPRDLMLSKKTPGMVVSEKVSATQEEVRRTKSLPFVNVTPLPGMKHPKVWDTVIRFCKTFKFAVVPISIMVYCFGWYWWMLSVITLIPVAYASYSPQIQGLLFIGLIVGTLFSEIFCSGRLSDWLVAKLAARANSTKTPEMRIWLLYPAAVLTSVGLVLWGVSIENNYHWMVGQVAFALFGAGIQMGNTIVAAYVLDAYPMQSMSVIVFYAVLLNLSAFIDPFFIVPWVNSVGFTWTFAGHAMITASFCIPAFALLQKFGGGLRAWSGKLDWVNPEFDHEIVETIAERTALSASIDYIPTMSSRLQAELDVACAAVQHCAMLTKQLQRQTVSQDSQISKSDFSPVTVGDFASQALLTSAVHAVFSSDNFLAEESADDLRENAALLDKVWELTESAKPAFEANTPALSTPGSKDELLKFLDWGDGTATFLRGQQYAINCAMLIDGREEIGIIGCPNVVLDSSTVREDVIDELGLGLMIYAVRGEGTFVRPMQANGELAAATKIERHGDETSLDSLIWSDCSTYTSTILELHQKVAAKLNSPWPGVDLFSSLMKYTSWRSNLWDHAGGILVFEESGGKVTDLEGKPIDFTTGRKMASNYGLVCAPSSVHGQVLQLAQDVIKGHPPIPYSK</sequence>
<dbReference type="PANTHER" id="PTHR23502:SF139">
    <property type="entry name" value="MAJOR FACILITATOR SUPERFAMILY (MFS) PROFILE DOMAIN-CONTAINING PROTEIN-RELATED"/>
    <property type="match status" value="1"/>
</dbReference>
<dbReference type="Pfam" id="PF00459">
    <property type="entry name" value="Inositol_P"/>
    <property type="match status" value="1"/>
</dbReference>
<dbReference type="Proteomes" id="UP000237631">
    <property type="component" value="Unassembled WGS sequence"/>
</dbReference>
<evidence type="ECO:0000256" key="2">
    <source>
        <dbReference type="ARBA" id="ARBA00009759"/>
    </source>
</evidence>
<dbReference type="EMBL" id="PNEN01000516">
    <property type="protein sequence ID" value="PPJ56541.1"/>
    <property type="molecule type" value="Genomic_DNA"/>
</dbReference>
<feature type="binding site" evidence="6">
    <location>
        <position position="656"/>
    </location>
    <ligand>
        <name>Mg(2+)</name>
        <dbReference type="ChEBI" id="CHEBI:18420"/>
        <label>1</label>
        <note>catalytic</note>
    </ligand>
</feature>
<feature type="transmembrane region" description="Helical" evidence="7">
    <location>
        <begin position="379"/>
        <end position="399"/>
    </location>
</feature>
<dbReference type="SUPFAM" id="SSF56655">
    <property type="entry name" value="Carbohydrate phosphatase"/>
    <property type="match status" value="1"/>
</dbReference>
<feature type="binding site" evidence="6">
    <location>
        <position position="608"/>
    </location>
    <ligand>
        <name>Mg(2+)</name>
        <dbReference type="ChEBI" id="CHEBI:18420"/>
        <label>1</label>
        <note>catalytic</note>
    </ligand>
</feature>
<feature type="transmembrane region" description="Helical" evidence="7">
    <location>
        <begin position="411"/>
        <end position="432"/>
    </location>
</feature>
<feature type="binding site" evidence="6">
    <location>
        <position position="659"/>
    </location>
    <ligand>
        <name>Mg(2+)</name>
        <dbReference type="ChEBI" id="CHEBI:18420"/>
        <label>1</label>
        <note>catalytic</note>
    </ligand>
</feature>
<evidence type="ECO:0000256" key="7">
    <source>
        <dbReference type="SAM" id="Phobius"/>
    </source>
</evidence>
<evidence type="ECO:0000313" key="9">
    <source>
        <dbReference type="EMBL" id="PPJ56541.1"/>
    </source>
</evidence>
<evidence type="ECO:0000259" key="8">
    <source>
        <dbReference type="PROSITE" id="PS50850"/>
    </source>
</evidence>
<evidence type="ECO:0000256" key="6">
    <source>
        <dbReference type="PIRSR" id="PIRSR600760-2"/>
    </source>
</evidence>
<evidence type="ECO:0000313" key="10">
    <source>
        <dbReference type="Proteomes" id="UP000237631"/>
    </source>
</evidence>
<dbReference type="PROSITE" id="PS50850">
    <property type="entry name" value="MFS"/>
    <property type="match status" value="1"/>
</dbReference>
<comment type="cofactor">
    <cofactor evidence="6">
        <name>Mg(2+)</name>
        <dbReference type="ChEBI" id="CHEBI:18420"/>
    </cofactor>
</comment>
<protein>
    <recommendedName>
        <fullName evidence="8">Major facilitator superfamily (MFS) profile domain-containing protein</fullName>
    </recommendedName>
</protein>
<comment type="similarity">
    <text evidence="2">Belongs to the inositol monophosphatase superfamily.</text>
</comment>